<dbReference type="Proteomes" id="UP000028878">
    <property type="component" value="Unassembled WGS sequence"/>
</dbReference>
<dbReference type="GO" id="GO:0055085">
    <property type="term" value="P:transmembrane transport"/>
    <property type="evidence" value="ECO:0007669"/>
    <property type="project" value="InterPro"/>
</dbReference>
<dbReference type="Pfam" id="PF03480">
    <property type="entry name" value="DctP"/>
    <property type="match status" value="1"/>
</dbReference>
<gene>
    <name evidence="3" type="ORF">BN948_04648</name>
</gene>
<feature type="signal peptide" evidence="2">
    <location>
        <begin position="1"/>
        <end position="26"/>
    </location>
</feature>
<keyword evidence="1 2" id="KW-0732">Signal</keyword>
<dbReference type="RefSeq" id="WP_009516092.1">
    <property type="nucleotide sequence ID" value="NZ_CCAE010000069.1"/>
</dbReference>
<keyword evidence="4" id="KW-1185">Reference proteome</keyword>
<reference evidence="4" key="2">
    <citation type="submission" date="2014-11" db="EMBL/GenBank/DDBJ databases">
        <title>Draft genome sequence of Hydrogenophaga intermedia S1.</title>
        <authorList>
            <person name="Gan H.M."/>
            <person name="Chew T.H."/>
            <person name="Stolz A."/>
        </authorList>
    </citation>
    <scope>NUCLEOTIDE SEQUENCE [LARGE SCALE GENOMIC DNA]</scope>
    <source>
        <strain evidence="4">S1</strain>
    </source>
</reference>
<evidence type="ECO:0000313" key="3">
    <source>
        <dbReference type="EMBL" id="CDN90206.1"/>
    </source>
</evidence>
<dbReference type="InterPro" id="IPR038404">
    <property type="entry name" value="TRAP_DctP_sf"/>
</dbReference>
<feature type="chain" id="PRO_5009681767" evidence="2">
    <location>
        <begin position="27"/>
        <end position="346"/>
    </location>
</feature>
<dbReference type="AlphaFoldDB" id="A0A1L1PW19"/>
<evidence type="ECO:0000256" key="2">
    <source>
        <dbReference type="SAM" id="SignalP"/>
    </source>
</evidence>
<evidence type="ECO:0000256" key="1">
    <source>
        <dbReference type="ARBA" id="ARBA00022729"/>
    </source>
</evidence>
<proteinExistence type="predicted"/>
<dbReference type="PANTHER" id="PTHR33376:SF15">
    <property type="entry name" value="BLL6794 PROTEIN"/>
    <property type="match status" value="1"/>
</dbReference>
<dbReference type="NCBIfam" id="NF037995">
    <property type="entry name" value="TRAP_S1"/>
    <property type="match status" value="1"/>
</dbReference>
<accession>A0A1L1PW19</accession>
<evidence type="ECO:0000313" key="4">
    <source>
        <dbReference type="Proteomes" id="UP000028878"/>
    </source>
</evidence>
<protein>
    <submittedName>
        <fullName evidence="3">Trap dicarboxylate transporter-dctp subunit</fullName>
    </submittedName>
</protein>
<sequence length="346" mass="37278" precursor="true">MISRTRRLVGALALIGAFAATAPASAQTTTLKYSNWLPAGQAMRVEVIEPWIAEVEKVTAGRVKIDTLPKVVGTLPAQFDVARDGQADLVVFIPGYTPNRFDVLEALQMPFVSDNPEVLAPIADRFFRKHLAQYGEFKGVHPLSVYVVSPGQLFNNKRALRSIADFKGLKFRSPQPSATQALTLLGAVPVNKPVSETYELMSSGVLDGTLMPPESIPAFKLNDLVSHATIVPGAIYNTVLVLGINEDKWKSISAADRDAITKISGDAFAAKIGAAYAKGDRAAFDGLRKAGKSVETASAPLVEEMKKVLAPVEKDWIEKAKKKGVADPQKLLDELRAEVATATRGK</sequence>
<dbReference type="PANTHER" id="PTHR33376">
    <property type="match status" value="1"/>
</dbReference>
<name>A0A1L1PW19_HYDIT</name>
<organism evidence="3 4">
    <name type="scientific">Hydrogenophaga intermedia</name>
    <dbReference type="NCBI Taxonomy" id="65786"/>
    <lineage>
        <taxon>Bacteria</taxon>
        <taxon>Pseudomonadati</taxon>
        <taxon>Pseudomonadota</taxon>
        <taxon>Betaproteobacteria</taxon>
        <taxon>Burkholderiales</taxon>
        <taxon>Comamonadaceae</taxon>
        <taxon>Hydrogenophaga</taxon>
    </lineage>
</organism>
<reference evidence="4" key="1">
    <citation type="submission" date="2014-02" db="EMBL/GenBank/DDBJ databases">
        <authorList>
            <person name="Gan H."/>
        </authorList>
    </citation>
    <scope>NUCLEOTIDE SEQUENCE [LARGE SCALE GENOMIC DNA]</scope>
    <source>
        <strain evidence="4">S1</strain>
    </source>
</reference>
<dbReference type="EMBL" id="CCAE010000069">
    <property type="protein sequence ID" value="CDN90206.1"/>
    <property type="molecule type" value="Genomic_DNA"/>
</dbReference>
<dbReference type="InterPro" id="IPR018389">
    <property type="entry name" value="DctP_fam"/>
</dbReference>
<dbReference type="Gene3D" id="3.40.190.170">
    <property type="entry name" value="Bacterial extracellular solute-binding protein, family 7"/>
    <property type="match status" value="1"/>
</dbReference>
<dbReference type="CDD" id="cd13665">
    <property type="entry name" value="PBP2_TRAP_Dctp3_4"/>
    <property type="match status" value="1"/>
</dbReference>